<reference evidence="7 8" key="1">
    <citation type="submission" date="2018-04" db="EMBL/GenBank/DDBJ databases">
        <title>Sphingobacterium sp. M46 Genome.</title>
        <authorList>
            <person name="Cheng J."/>
            <person name="Li Y."/>
        </authorList>
    </citation>
    <scope>NUCLEOTIDE SEQUENCE [LARGE SCALE GENOMIC DNA]</scope>
    <source>
        <strain evidence="7 8">M46</strain>
    </source>
</reference>
<evidence type="ECO:0000256" key="5">
    <source>
        <dbReference type="ARBA" id="ARBA00023163"/>
    </source>
</evidence>
<dbReference type="AlphaFoldDB" id="A0A363NWL6"/>
<dbReference type="InterPro" id="IPR036388">
    <property type="entry name" value="WH-like_DNA-bd_sf"/>
</dbReference>
<dbReference type="SMART" id="SM00345">
    <property type="entry name" value="HTH_GNTR"/>
    <property type="match status" value="1"/>
</dbReference>
<evidence type="ECO:0000256" key="2">
    <source>
        <dbReference type="ARBA" id="ARBA00022898"/>
    </source>
</evidence>
<dbReference type="InterPro" id="IPR000524">
    <property type="entry name" value="Tscrpt_reg_HTH_GntR"/>
</dbReference>
<dbReference type="Pfam" id="PF00392">
    <property type="entry name" value="GntR"/>
    <property type="match status" value="1"/>
</dbReference>
<feature type="domain" description="HTH gntR-type" evidence="6">
    <location>
        <begin position="16"/>
        <end position="84"/>
    </location>
</feature>
<proteinExistence type="inferred from homology"/>
<dbReference type="SUPFAM" id="SSF46785">
    <property type="entry name" value="Winged helix' DNA-binding domain"/>
    <property type="match status" value="1"/>
</dbReference>
<dbReference type="InterPro" id="IPR015424">
    <property type="entry name" value="PyrdxlP-dep_Trfase"/>
</dbReference>
<dbReference type="PANTHER" id="PTHR46577">
    <property type="entry name" value="HTH-TYPE TRANSCRIPTIONAL REGULATORY PROTEIN GABR"/>
    <property type="match status" value="1"/>
</dbReference>
<keyword evidence="8" id="KW-1185">Reference proteome</keyword>
<dbReference type="PROSITE" id="PS50949">
    <property type="entry name" value="HTH_GNTR"/>
    <property type="match status" value="1"/>
</dbReference>
<organism evidence="7 8">
    <name type="scientific">Sphingobacterium athyrii</name>
    <dbReference type="NCBI Taxonomy" id="2152717"/>
    <lineage>
        <taxon>Bacteria</taxon>
        <taxon>Pseudomonadati</taxon>
        <taxon>Bacteroidota</taxon>
        <taxon>Sphingobacteriia</taxon>
        <taxon>Sphingobacteriales</taxon>
        <taxon>Sphingobacteriaceae</taxon>
        <taxon>Sphingobacterium</taxon>
    </lineage>
</organism>
<dbReference type="InterPro" id="IPR015421">
    <property type="entry name" value="PyrdxlP-dep_Trfase_major"/>
</dbReference>
<protein>
    <submittedName>
        <fullName evidence="7">GntR family transcriptional regulator</fullName>
    </submittedName>
</protein>
<sequence>MLPFKTLIPIDPKSKPAVYEQIALALIQLVKSGKMQSGMRLPSTRTLAATLAVHRKTIVAAYEILTLQGWVSTKYKSGYFISPDIQVAAVTGQAGSATAFAGHFPLTLKTDDKDKVRKVLQEGQLFLDDGLPDPRIAPYKGLLLELGSITGRQYNLRKANYGTAFASSVLKNALLAHLAHSRGLHLSEDNILITNGAQMGLYLTSRALIHPGDTFIVGSPGYELARSAFVLNGATVIDVPVDENGIEVDQIAEICRTTRIKAVYVIPHHHYPTTVALSPQRRLRLLSLAHQYNFVIIEDDYDYDFHYSSAPHLPMASYDHQGQVIYVGSISKNFSSSLRLGYVVATEDLILSLAYIRKHMDIRGDVLQEQAVGTLFENGIMERHLRRSVKMYKERRDYLCAKLEVYRGRYLFFEVPAGGMAIWIRFGDNYDVRRVAAQLRKQGLSFDERLVFADAPQLNHLRLGFSSLDLEAIDFLVETLGHVLENYPVH</sequence>
<accession>A0A363NWL6</accession>
<comment type="caution">
    <text evidence="7">The sequence shown here is derived from an EMBL/GenBank/DDBJ whole genome shotgun (WGS) entry which is preliminary data.</text>
</comment>
<evidence type="ECO:0000256" key="4">
    <source>
        <dbReference type="ARBA" id="ARBA00023125"/>
    </source>
</evidence>
<dbReference type="InterPro" id="IPR004839">
    <property type="entry name" value="Aminotransferase_I/II_large"/>
</dbReference>
<evidence type="ECO:0000313" key="7">
    <source>
        <dbReference type="EMBL" id="PUV25194.1"/>
    </source>
</evidence>
<dbReference type="InterPro" id="IPR051446">
    <property type="entry name" value="HTH_trans_reg/aminotransferase"/>
</dbReference>
<dbReference type="GO" id="GO:0003677">
    <property type="term" value="F:DNA binding"/>
    <property type="evidence" value="ECO:0007669"/>
    <property type="project" value="UniProtKB-KW"/>
</dbReference>
<comment type="similarity">
    <text evidence="1">In the C-terminal section; belongs to the class-I pyridoxal-phosphate-dependent aminotransferase family.</text>
</comment>
<evidence type="ECO:0000259" key="6">
    <source>
        <dbReference type="PROSITE" id="PS50949"/>
    </source>
</evidence>
<dbReference type="OrthoDB" id="594134at2"/>
<dbReference type="EMBL" id="QCXX01000002">
    <property type="protein sequence ID" value="PUV25194.1"/>
    <property type="molecule type" value="Genomic_DNA"/>
</dbReference>
<keyword evidence="5" id="KW-0804">Transcription</keyword>
<dbReference type="Gene3D" id="1.10.10.10">
    <property type="entry name" value="Winged helix-like DNA-binding domain superfamily/Winged helix DNA-binding domain"/>
    <property type="match status" value="1"/>
</dbReference>
<name>A0A363NWL6_9SPHI</name>
<keyword evidence="3" id="KW-0805">Transcription regulation</keyword>
<dbReference type="Gene3D" id="3.40.640.10">
    <property type="entry name" value="Type I PLP-dependent aspartate aminotransferase-like (Major domain)"/>
    <property type="match status" value="1"/>
</dbReference>
<dbReference type="GO" id="GO:0003700">
    <property type="term" value="F:DNA-binding transcription factor activity"/>
    <property type="evidence" value="ECO:0007669"/>
    <property type="project" value="InterPro"/>
</dbReference>
<keyword evidence="2" id="KW-0663">Pyridoxal phosphate</keyword>
<dbReference type="PANTHER" id="PTHR46577:SF2">
    <property type="entry name" value="TRANSCRIPTIONAL REGULATORY PROTEIN"/>
    <property type="match status" value="1"/>
</dbReference>
<evidence type="ECO:0000256" key="3">
    <source>
        <dbReference type="ARBA" id="ARBA00023015"/>
    </source>
</evidence>
<dbReference type="CDD" id="cd00609">
    <property type="entry name" value="AAT_like"/>
    <property type="match status" value="1"/>
</dbReference>
<dbReference type="InterPro" id="IPR036390">
    <property type="entry name" value="WH_DNA-bd_sf"/>
</dbReference>
<dbReference type="GO" id="GO:0030170">
    <property type="term" value="F:pyridoxal phosphate binding"/>
    <property type="evidence" value="ECO:0007669"/>
    <property type="project" value="InterPro"/>
</dbReference>
<dbReference type="SUPFAM" id="SSF53383">
    <property type="entry name" value="PLP-dependent transferases"/>
    <property type="match status" value="1"/>
</dbReference>
<dbReference type="Proteomes" id="UP000250831">
    <property type="component" value="Unassembled WGS sequence"/>
</dbReference>
<gene>
    <name evidence="7" type="ORF">DCO56_09675</name>
</gene>
<evidence type="ECO:0000313" key="8">
    <source>
        <dbReference type="Proteomes" id="UP000250831"/>
    </source>
</evidence>
<evidence type="ECO:0000256" key="1">
    <source>
        <dbReference type="ARBA" id="ARBA00005384"/>
    </source>
</evidence>
<dbReference type="Pfam" id="PF00155">
    <property type="entry name" value="Aminotran_1_2"/>
    <property type="match status" value="1"/>
</dbReference>
<dbReference type="CDD" id="cd07377">
    <property type="entry name" value="WHTH_GntR"/>
    <property type="match status" value="1"/>
</dbReference>
<keyword evidence="4" id="KW-0238">DNA-binding</keyword>